<evidence type="ECO:0000256" key="1">
    <source>
        <dbReference type="SAM" id="SignalP"/>
    </source>
</evidence>
<dbReference type="InterPro" id="IPR013766">
    <property type="entry name" value="Thioredoxin_domain"/>
</dbReference>
<feature type="chain" id="PRO_5041956835" evidence="1">
    <location>
        <begin position="27"/>
        <end position="174"/>
    </location>
</feature>
<dbReference type="CDD" id="cd02966">
    <property type="entry name" value="TlpA_like_family"/>
    <property type="match status" value="1"/>
</dbReference>
<protein>
    <submittedName>
        <fullName evidence="3">TlpA family protein disulfide reductase</fullName>
    </submittedName>
</protein>
<feature type="domain" description="Thioredoxin" evidence="2">
    <location>
        <begin position="32"/>
        <end position="171"/>
    </location>
</feature>
<dbReference type="SUPFAM" id="SSF52833">
    <property type="entry name" value="Thioredoxin-like"/>
    <property type="match status" value="1"/>
</dbReference>
<dbReference type="PANTHER" id="PTHR42852">
    <property type="entry name" value="THIOL:DISULFIDE INTERCHANGE PROTEIN DSBE"/>
    <property type="match status" value="1"/>
</dbReference>
<feature type="signal peptide" evidence="1">
    <location>
        <begin position="1"/>
        <end position="26"/>
    </location>
</feature>
<proteinExistence type="predicted"/>
<reference evidence="3 4" key="1">
    <citation type="submission" date="2020-01" db="EMBL/GenBank/DDBJ databases">
        <title>Genomes assembled from Gulf of Kutch pelagic sediment metagenomes.</title>
        <authorList>
            <person name="Chandrashekar M."/>
            <person name="Mahajan M.S."/>
            <person name="Dave K.J."/>
            <person name="Vatsa P."/>
            <person name="Nathani N.M."/>
        </authorList>
    </citation>
    <scope>NUCLEOTIDE SEQUENCE [LARGE SCALE GENOMIC DNA]</scope>
    <source>
        <strain evidence="3">KS3-K002</strain>
    </source>
</reference>
<dbReference type="Gene3D" id="3.40.30.10">
    <property type="entry name" value="Glutaredoxin"/>
    <property type="match status" value="1"/>
</dbReference>
<dbReference type="PANTHER" id="PTHR42852:SF17">
    <property type="entry name" value="THIOREDOXIN-LIKE PROTEIN HI_1115"/>
    <property type="match status" value="1"/>
</dbReference>
<gene>
    <name evidence="3" type="ORF">GWO12_00330</name>
</gene>
<evidence type="ECO:0000313" key="4">
    <source>
        <dbReference type="Proteomes" id="UP000702544"/>
    </source>
</evidence>
<evidence type="ECO:0000313" key="3">
    <source>
        <dbReference type="EMBL" id="NIR73553.1"/>
    </source>
</evidence>
<dbReference type="InterPro" id="IPR013740">
    <property type="entry name" value="Redoxin"/>
</dbReference>
<dbReference type="GO" id="GO:0016491">
    <property type="term" value="F:oxidoreductase activity"/>
    <property type="evidence" value="ECO:0007669"/>
    <property type="project" value="InterPro"/>
</dbReference>
<comment type="caution">
    <text evidence="3">The sequence shown here is derived from an EMBL/GenBank/DDBJ whole genome shotgun (WGS) entry which is preliminary data.</text>
</comment>
<dbReference type="InterPro" id="IPR050553">
    <property type="entry name" value="Thioredoxin_ResA/DsbE_sf"/>
</dbReference>
<dbReference type="AlphaFoldDB" id="A0AAE4Z4U5"/>
<name>A0AAE4Z4U5_9BACT</name>
<accession>A0AAE4Z4U5</accession>
<evidence type="ECO:0000259" key="2">
    <source>
        <dbReference type="PROSITE" id="PS51352"/>
    </source>
</evidence>
<sequence length="174" mass="18768">MNGLRWYLLSLLMIVAPFVSSVPASAQEVIGLPVGAEPEAVRVEDLDGDPVDLGRYIGTGKPVLLEFWATWCTLCAALEPRMLAASARYGDAVQFVVVAVAVNQSPRRVRRHVEEHEMPGPVFYDAAGAAVRAFRAPTTSYVVVLDGEGKVVYTGLGEDQDIEAAIEKALEPGR</sequence>
<dbReference type="EMBL" id="JAACAK010000002">
    <property type="protein sequence ID" value="NIR73553.1"/>
    <property type="molecule type" value="Genomic_DNA"/>
</dbReference>
<keyword evidence="1" id="KW-0732">Signal</keyword>
<dbReference type="Pfam" id="PF08534">
    <property type="entry name" value="Redoxin"/>
    <property type="match status" value="1"/>
</dbReference>
<organism evidence="3 4">
    <name type="scientific">Candidatus Kutchimonas denitrificans</name>
    <dbReference type="NCBI Taxonomy" id="3056748"/>
    <lineage>
        <taxon>Bacteria</taxon>
        <taxon>Pseudomonadati</taxon>
        <taxon>Gemmatimonadota</taxon>
        <taxon>Gemmatimonadia</taxon>
        <taxon>Candidatus Palauibacterales</taxon>
        <taxon>Candidatus Palauibacteraceae</taxon>
        <taxon>Candidatus Kutchimonas</taxon>
    </lineage>
</organism>
<dbReference type="Proteomes" id="UP000702544">
    <property type="component" value="Unassembled WGS sequence"/>
</dbReference>
<dbReference type="InterPro" id="IPR036249">
    <property type="entry name" value="Thioredoxin-like_sf"/>
</dbReference>
<dbReference type="PROSITE" id="PS51352">
    <property type="entry name" value="THIOREDOXIN_2"/>
    <property type="match status" value="1"/>
</dbReference>